<dbReference type="SUPFAM" id="SSF55729">
    <property type="entry name" value="Acyl-CoA N-acyltransferases (Nat)"/>
    <property type="match status" value="1"/>
</dbReference>
<comment type="caution">
    <text evidence="4">The sequence shown here is derived from an EMBL/GenBank/DDBJ whole genome shotgun (WGS) entry which is preliminary data.</text>
</comment>
<evidence type="ECO:0000313" key="5">
    <source>
        <dbReference type="Proteomes" id="UP001179280"/>
    </source>
</evidence>
<dbReference type="PANTHER" id="PTHR43877">
    <property type="entry name" value="AMINOALKYLPHOSPHONATE N-ACETYLTRANSFERASE-RELATED-RELATED"/>
    <property type="match status" value="1"/>
</dbReference>
<dbReference type="PROSITE" id="PS51186">
    <property type="entry name" value="GNAT"/>
    <property type="match status" value="1"/>
</dbReference>
<proteinExistence type="predicted"/>
<protein>
    <submittedName>
        <fullName evidence="4">N-acetylglutamate synthase-like GNAT family acetyltransferase</fullName>
    </submittedName>
</protein>
<keyword evidence="5" id="KW-1185">Reference proteome</keyword>
<keyword evidence="1" id="KW-0808">Transferase</keyword>
<dbReference type="Pfam" id="PF13508">
    <property type="entry name" value="Acetyltransf_7"/>
    <property type="match status" value="1"/>
</dbReference>
<name>A0ABS2SUW9_9BACI</name>
<dbReference type="Gene3D" id="3.40.630.30">
    <property type="match status" value="1"/>
</dbReference>
<dbReference type="InterPro" id="IPR050832">
    <property type="entry name" value="Bact_Acetyltransf"/>
</dbReference>
<keyword evidence="2" id="KW-0012">Acyltransferase</keyword>
<dbReference type="RefSeq" id="WP_204466591.1">
    <property type="nucleotide sequence ID" value="NZ_JAFBCV010000007.1"/>
</dbReference>
<evidence type="ECO:0000313" key="4">
    <source>
        <dbReference type="EMBL" id="MBM7839320.1"/>
    </source>
</evidence>
<organism evidence="4 5">
    <name type="scientific">Shouchella xiaoxiensis</name>
    <dbReference type="NCBI Taxonomy" id="766895"/>
    <lineage>
        <taxon>Bacteria</taxon>
        <taxon>Bacillati</taxon>
        <taxon>Bacillota</taxon>
        <taxon>Bacilli</taxon>
        <taxon>Bacillales</taxon>
        <taxon>Bacillaceae</taxon>
        <taxon>Shouchella</taxon>
    </lineage>
</organism>
<dbReference type="PANTHER" id="PTHR43877:SF1">
    <property type="entry name" value="ACETYLTRANSFERASE"/>
    <property type="match status" value="1"/>
</dbReference>
<dbReference type="CDD" id="cd04301">
    <property type="entry name" value="NAT_SF"/>
    <property type="match status" value="1"/>
</dbReference>
<dbReference type="InterPro" id="IPR016181">
    <property type="entry name" value="Acyl_CoA_acyltransferase"/>
</dbReference>
<sequence length="156" mass="17556">MTIEIKEATLQDARAILELQKIAYQSEAELYKDYSILPLHETVEDVERAFTKNVVLKAVSNENKIVGSVRAMRESDTTKIGKLMVHPSWQDQGLGRKLMDAIEETVESSVYALFTGSKSEKNLAFYQKLGYKTIKLDTLPGEATVFAFMEKTVSSK</sequence>
<dbReference type="Proteomes" id="UP001179280">
    <property type="component" value="Unassembled WGS sequence"/>
</dbReference>
<feature type="domain" description="N-acetyltransferase" evidence="3">
    <location>
        <begin position="3"/>
        <end position="154"/>
    </location>
</feature>
<evidence type="ECO:0000259" key="3">
    <source>
        <dbReference type="PROSITE" id="PS51186"/>
    </source>
</evidence>
<gene>
    <name evidence="4" type="ORF">JOC54_002591</name>
</gene>
<reference evidence="4" key="1">
    <citation type="submission" date="2021-01" db="EMBL/GenBank/DDBJ databases">
        <title>Genomic Encyclopedia of Type Strains, Phase IV (KMG-IV): sequencing the most valuable type-strain genomes for metagenomic binning, comparative biology and taxonomic classification.</title>
        <authorList>
            <person name="Goeker M."/>
        </authorList>
    </citation>
    <scope>NUCLEOTIDE SEQUENCE</scope>
    <source>
        <strain evidence="4">DSM 21943</strain>
    </source>
</reference>
<evidence type="ECO:0000256" key="1">
    <source>
        <dbReference type="ARBA" id="ARBA00022679"/>
    </source>
</evidence>
<evidence type="ECO:0000256" key="2">
    <source>
        <dbReference type="ARBA" id="ARBA00023315"/>
    </source>
</evidence>
<dbReference type="InterPro" id="IPR000182">
    <property type="entry name" value="GNAT_dom"/>
</dbReference>
<dbReference type="EMBL" id="JAFBCV010000007">
    <property type="protein sequence ID" value="MBM7839320.1"/>
    <property type="molecule type" value="Genomic_DNA"/>
</dbReference>
<accession>A0ABS2SUW9</accession>